<reference evidence="2 3" key="1">
    <citation type="journal article" date="2014" name="Genome Biol. Evol.">
        <title>The secreted proteins of Achlya hypogyna and Thraustotheca clavata identify the ancestral oomycete secretome and reveal gene acquisitions by horizontal gene transfer.</title>
        <authorList>
            <person name="Misner I."/>
            <person name="Blouin N."/>
            <person name="Leonard G."/>
            <person name="Richards T.A."/>
            <person name="Lane C.E."/>
        </authorList>
    </citation>
    <scope>NUCLEOTIDE SEQUENCE [LARGE SCALE GENOMIC DNA]</scope>
    <source>
        <strain evidence="2 3">ATCC 48635</strain>
    </source>
</reference>
<organism evidence="2 3">
    <name type="scientific">Achlya hypogyna</name>
    <name type="common">Oomycete</name>
    <name type="synonym">Protoachlya hypogyna</name>
    <dbReference type="NCBI Taxonomy" id="1202772"/>
    <lineage>
        <taxon>Eukaryota</taxon>
        <taxon>Sar</taxon>
        <taxon>Stramenopiles</taxon>
        <taxon>Oomycota</taxon>
        <taxon>Saprolegniomycetes</taxon>
        <taxon>Saprolegniales</taxon>
        <taxon>Achlyaceae</taxon>
        <taxon>Achlya</taxon>
    </lineage>
</organism>
<evidence type="ECO:0000313" key="2">
    <source>
        <dbReference type="EMBL" id="OQR97138.1"/>
    </source>
</evidence>
<dbReference type="AlphaFoldDB" id="A0A1V9ZGM4"/>
<protein>
    <submittedName>
        <fullName evidence="2">Uncharacterized protein</fullName>
    </submittedName>
</protein>
<dbReference type="EMBL" id="JNBR01000122">
    <property type="protein sequence ID" value="OQR97138.1"/>
    <property type="molecule type" value="Genomic_DNA"/>
</dbReference>
<evidence type="ECO:0000256" key="1">
    <source>
        <dbReference type="SAM" id="MobiDB-lite"/>
    </source>
</evidence>
<comment type="caution">
    <text evidence="2">The sequence shown here is derived from an EMBL/GenBank/DDBJ whole genome shotgun (WGS) entry which is preliminary data.</text>
</comment>
<dbReference type="OrthoDB" id="76180at2759"/>
<keyword evidence="3" id="KW-1185">Reference proteome</keyword>
<feature type="region of interest" description="Disordered" evidence="1">
    <location>
        <begin position="71"/>
        <end position="90"/>
    </location>
</feature>
<proteinExistence type="predicted"/>
<dbReference type="STRING" id="1202772.A0A1V9ZGM4"/>
<accession>A0A1V9ZGM4</accession>
<evidence type="ECO:0000313" key="3">
    <source>
        <dbReference type="Proteomes" id="UP000243579"/>
    </source>
</evidence>
<gene>
    <name evidence="2" type="ORF">ACHHYP_12688</name>
</gene>
<feature type="compositionally biased region" description="Basic and acidic residues" evidence="1">
    <location>
        <begin position="71"/>
        <end position="88"/>
    </location>
</feature>
<sequence length="724" mass="79930">MSSQAGASASLPPLEESLRLISPSRQHDFRTLCALAASQCDDKYSDTQLFATFQDADYSVAGAFELLKKRDDASKKRSRGGEDRDTVFQKRRKNSRLSLPAYSTSRIWTPAIPEDMEYEDDRFGVASSAPPRMAYESFDFRVKTEFGVPSSQKTLREEDFNDDTSLSPSPKRSVNECYNYLMSYCMKLREIKPEADSPTLPAMFEALYASTTPETLSLLEATCAAYNAAEASNPSHFERADEMCLVQDIVMELPHAFEMDRLRKVVRPTVDDIAQHEETMHLLFAKSPPVYEDRVAALNAICSACVERIAAFSDAKEELLCLHAAVADALQTLHARTNAKLSKSSDEVAATERILAERQADEDATAEALQTLVEQERAKALALGITAAAAATRAQRRVFADSANETAVAALARQDESMEAAQAALTLCHGARHIQAFHKNAQMLLTHVETLRRATMQRALDELAAEAASATDGALKKLESALPQLMAELIELDDKLTQRAHHAKSEVACEKLRLANHHRIMGEMAKARQRDYEAIIREYEEVIVACADHLKATAEHQRALWKQMQAVVPPEAFEVIVLACRVHFPALKSPLRDVFADFAQFKPAPSEALAPTAPVLQPSPPAPAVAPVPTSPPLSPAPAQELMVPPPKFEVGETLYAKFESDGRVTYSLGQVIGVFPSRVYLLVFADGDQYNIEENYLFTQDEYEQIRLAALGGDEPRSSCSVM</sequence>
<dbReference type="Proteomes" id="UP000243579">
    <property type="component" value="Unassembled WGS sequence"/>
</dbReference>
<name>A0A1V9ZGM4_ACHHY</name>